<keyword evidence="2" id="KW-1185">Reference proteome</keyword>
<evidence type="ECO:0000313" key="2">
    <source>
        <dbReference type="Proteomes" id="UP000004995"/>
    </source>
</evidence>
<dbReference type="HOGENOM" id="CLU_1879016_0_0_1"/>
<sequence>MFTVLQQIPLQKVLQQILGNNTTTNIKFRFQLLNLTIFFSSTSLPCWDPFRHQLQKARVPTEGSPRAAVAINIGSPQRRPRRTALGDAWSMTRTGRGIGSTLTVFSRMDNVVRPLTLSSQLQMQSLTLNPCFDYVQ</sequence>
<organism evidence="1 2">
    <name type="scientific">Setaria italica</name>
    <name type="common">Foxtail millet</name>
    <name type="synonym">Panicum italicum</name>
    <dbReference type="NCBI Taxonomy" id="4555"/>
    <lineage>
        <taxon>Eukaryota</taxon>
        <taxon>Viridiplantae</taxon>
        <taxon>Streptophyta</taxon>
        <taxon>Embryophyta</taxon>
        <taxon>Tracheophyta</taxon>
        <taxon>Spermatophyta</taxon>
        <taxon>Magnoliopsida</taxon>
        <taxon>Liliopsida</taxon>
        <taxon>Poales</taxon>
        <taxon>Poaceae</taxon>
        <taxon>PACMAD clade</taxon>
        <taxon>Panicoideae</taxon>
        <taxon>Panicodae</taxon>
        <taxon>Paniceae</taxon>
        <taxon>Cenchrinae</taxon>
        <taxon>Setaria</taxon>
    </lineage>
</organism>
<evidence type="ECO:0000313" key="1">
    <source>
        <dbReference type="EnsemblPlants" id="KQL15127"/>
    </source>
</evidence>
<dbReference type="InParanoid" id="K3ZE17"/>
<proteinExistence type="predicted"/>
<reference evidence="1" key="2">
    <citation type="submission" date="2018-08" db="UniProtKB">
        <authorList>
            <consortium name="EnsemblPlants"/>
        </authorList>
    </citation>
    <scope>IDENTIFICATION</scope>
    <source>
        <strain evidence="1">Yugu1</strain>
    </source>
</reference>
<reference evidence="2" key="1">
    <citation type="journal article" date="2012" name="Nat. Biotechnol.">
        <title>Reference genome sequence of the model plant Setaria.</title>
        <authorList>
            <person name="Bennetzen J.L."/>
            <person name="Schmutz J."/>
            <person name="Wang H."/>
            <person name="Percifield R."/>
            <person name="Hawkins J."/>
            <person name="Pontaroli A.C."/>
            <person name="Estep M."/>
            <person name="Feng L."/>
            <person name="Vaughn J.N."/>
            <person name="Grimwood J."/>
            <person name="Jenkins J."/>
            <person name="Barry K."/>
            <person name="Lindquist E."/>
            <person name="Hellsten U."/>
            <person name="Deshpande S."/>
            <person name="Wang X."/>
            <person name="Wu X."/>
            <person name="Mitros T."/>
            <person name="Triplett J."/>
            <person name="Yang X."/>
            <person name="Ye C.Y."/>
            <person name="Mauro-Herrera M."/>
            <person name="Wang L."/>
            <person name="Li P."/>
            <person name="Sharma M."/>
            <person name="Sharma R."/>
            <person name="Ronald P.C."/>
            <person name="Panaud O."/>
            <person name="Kellogg E.A."/>
            <person name="Brutnell T.P."/>
            <person name="Doust A.N."/>
            <person name="Tuskan G.A."/>
            <person name="Rokhsar D."/>
            <person name="Devos K.M."/>
        </authorList>
    </citation>
    <scope>NUCLEOTIDE SEQUENCE [LARGE SCALE GENOMIC DNA]</scope>
    <source>
        <strain evidence="2">cv. Yugu1</strain>
    </source>
</reference>
<name>K3ZE17_SETIT</name>
<dbReference type="EnsemblPlants" id="KQL15127">
    <property type="protein sequence ID" value="KQL15127"/>
    <property type="gene ID" value="SETIT_024809mg"/>
</dbReference>
<protein>
    <submittedName>
        <fullName evidence="1">Uncharacterized protein</fullName>
    </submittedName>
</protein>
<dbReference type="EMBL" id="AGNK02001658">
    <property type="status" value="NOT_ANNOTATED_CDS"/>
    <property type="molecule type" value="Genomic_DNA"/>
</dbReference>
<accession>K3ZE17</accession>
<dbReference type="Gramene" id="KQL15127">
    <property type="protein sequence ID" value="KQL15127"/>
    <property type="gene ID" value="SETIT_024809mg"/>
</dbReference>
<dbReference type="Proteomes" id="UP000004995">
    <property type="component" value="Unassembled WGS sequence"/>
</dbReference>
<dbReference type="AlphaFoldDB" id="K3ZE17"/>